<dbReference type="InterPro" id="IPR012296">
    <property type="entry name" value="Nuclease_put_TT1808"/>
</dbReference>
<sequence length="191" mass="21756">MTALTIQLNSIIDLTDQQFYNLCQANRDVRFERTATGELVIMSPTGSETGNRNGRFNQRLFNWSDQDESGIAFDSSTGFKLPNGADRSPDAAWVKLDRWNALNQEQQQRFAPICPDFVVELLSPSDNLTILQAKMQEYLDNGARLGWLINRQTRQVEIYRPDRLVEVLENPESLSGEDVLPGFTLQMLGIW</sequence>
<accession>A0A2T1DHY0</accession>
<dbReference type="Pfam" id="PF05685">
    <property type="entry name" value="Uma2"/>
    <property type="match status" value="1"/>
</dbReference>
<dbReference type="Proteomes" id="UP000238634">
    <property type="component" value="Unassembled WGS sequence"/>
</dbReference>
<dbReference type="PANTHER" id="PTHR34107">
    <property type="entry name" value="SLL0198 PROTEIN-RELATED"/>
    <property type="match status" value="1"/>
</dbReference>
<reference evidence="2 3" key="2">
    <citation type="submission" date="2018-03" db="EMBL/GenBank/DDBJ databases">
        <title>The ancient ancestry and fast evolution of plastids.</title>
        <authorList>
            <person name="Moore K.R."/>
            <person name="Magnabosco C."/>
            <person name="Momper L."/>
            <person name="Gold D.A."/>
            <person name="Bosak T."/>
            <person name="Fournier G.P."/>
        </authorList>
    </citation>
    <scope>NUCLEOTIDE SEQUENCE [LARGE SCALE GENOMIC DNA]</scope>
    <source>
        <strain evidence="2 3">ULC007</strain>
    </source>
</reference>
<dbReference type="Gene3D" id="3.90.1570.10">
    <property type="entry name" value="tt1808, chain A"/>
    <property type="match status" value="1"/>
</dbReference>
<comment type="caution">
    <text evidence="2">The sequence shown here is derived from an EMBL/GenBank/DDBJ whole genome shotgun (WGS) entry which is preliminary data.</text>
</comment>
<gene>
    <name evidence="2" type="ORF">C7B65_08435</name>
</gene>
<dbReference type="STRING" id="1920490.GCA_001895925_03822"/>
<keyword evidence="2" id="KW-0255">Endonuclease</keyword>
<keyword evidence="2" id="KW-0540">Nuclease</keyword>
<dbReference type="GO" id="GO:0004519">
    <property type="term" value="F:endonuclease activity"/>
    <property type="evidence" value="ECO:0007669"/>
    <property type="project" value="UniProtKB-KW"/>
</dbReference>
<dbReference type="InterPro" id="IPR008538">
    <property type="entry name" value="Uma2"/>
</dbReference>
<dbReference type="OrthoDB" id="513575at2"/>
<evidence type="ECO:0000259" key="1">
    <source>
        <dbReference type="Pfam" id="PF05685"/>
    </source>
</evidence>
<feature type="domain" description="Putative restriction endonuclease" evidence="1">
    <location>
        <begin position="17"/>
        <end position="187"/>
    </location>
</feature>
<dbReference type="InterPro" id="IPR011335">
    <property type="entry name" value="Restrct_endonuc-II-like"/>
</dbReference>
<protein>
    <submittedName>
        <fullName evidence="2">Uma2 family endonuclease</fullName>
    </submittedName>
</protein>
<evidence type="ECO:0000313" key="3">
    <source>
        <dbReference type="Proteomes" id="UP000238634"/>
    </source>
</evidence>
<keyword evidence="2" id="KW-0378">Hydrolase</keyword>
<name>A0A2T1DHY0_9CYAN</name>
<dbReference type="EMBL" id="PVWG01000007">
    <property type="protein sequence ID" value="PSB20075.1"/>
    <property type="molecule type" value="Genomic_DNA"/>
</dbReference>
<dbReference type="PANTHER" id="PTHR34107:SF7">
    <property type="entry name" value="SLR2092 PROTEIN"/>
    <property type="match status" value="1"/>
</dbReference>
<keyword evidence="3" id="KW-1185">Reference proteome</keyword>
<dbReference type="SUPFAM" id="SSF52980">
    <property type="entry name" value="Restriction endonuclease-like"/>
    <property type="match status" value="1"/>
</dbReference>
<dbReference type="CDD" id="cd06260">
    <property type="entry name" value="DUF820-like"/>
    <property type="match status" value="1"/>
</dbReference>
<reference evidence="2 3" key="1">
    <citation type="submission" date="2018-02" db="EMBL/GenBank/DDBJ databases">
        <authorList>
            <person name="Cohen D.B."/>
            <person name="Kent A.D."/>
        </authorList>
    </citation>
    <scope>NUCLEOTIDE SEQUENCE [LARGE SCALE GENOMIC DNA]</scope>
    <source>
        <strain evidence="2 3">ULC007</strain>
    </source>
</reference>
<dbReference type="RefSeq" id="WP_073070902.1">
    <property type="nucleotide sequence ID" value="NZ_MPPI01000009.1"/>
</dbReference>
<proteinExistence type="predicted"/>
<organism evidence="2 3">
    <name type="scientific">Phormidesmis priestleyi ULC007</name>
    <dbReference type="NCBI Taxonomy" id="1920490"/>
    <lineage>
        <taxon>Bacteria</taxon>
        <taxon>Bacillati</taxon>
        <taxon>Cyanobacteriota</taxon>
        <taxon>Cyanophyceae</taxon>
        <taxon>Leptolyngbyales</taxon>
        <taxon>Leptolyngbyaceae</taxon>
        <taxon>Phormidesmis</taxon>
    </lineage>
</organism>
<evidence type="ECO:0000313" key="2">
    <source>
        <dbReference type="EMBL" id="PSB20075.1"/>
    </source>
</evidence>
<dbReference type="AlphaFoldDB" id="A0A2T1DHY0"/>